<proteinExistence type="predicted"/>
<reference evidence="1" key="1">
    <citation type="journal article" date="2023" name="G3 (Bethesda)">
        <title>A reference genome for the long-term kleptoplast-retaining sea slug Elysia crispata morphotype clarki.</title>
        <authorList>
            <person name="Eastman K.E."/>
            <person name="Pendleton A.L."/>
            <person name="Shaikh M.A."/>
            <person name="Suttiyut T."/>
            <person name="Ogas R."/>
            <person name="Tomko P."/>
            <person name="Gavelis G."/>
            <person name="Widhalm J.R."/>
            <person name="Wisecaver J.H."/>
        </authorList>
    </citation>
    <scope>NUCLEOTIDE SEQUENCE</scope>
    <source>
        <strain evidence="1">ECLA1</strain>
    </source>
</reference>
<organism evidence="1 2">
    <name type="scientific">Elysia crispata</name>
    <name type="common">lettuce slug</name>
    <dbReference type="NCBI Taxonomy" id="231223"/>
    <lineage>
        <taxon>Eukaryota</taxon>
        <taxon>Metazoa</taxon>
        <taxon>Spiralia</taxon>
        <taxon>Lophotrochozoa</taxon>
        <taxon>Mollusca</taxon>
        <taxon>Gastropoda</taxon>
        <taxon>Heterobranchia</taxon>
        <taxon>Euthyneura</taxon>
        <taxon>Panpulmonata</taxon>
        <taxon>Sacoglossa</taxon>
        <taxon>Placobranchoidea</taxon>
        <taxon>Plakobranchidae</taxon>
        <taxon>Elysia</taxon>
    </lineage>
</organism>
<dbReference type="AlphaFoldDB" id="A0AAE1DWW2"/>
<gene>
    <name evidence="1" type="ORF">RRG08_018390</name>
</gene>
<comment type="caution">
    <text evidence="1">The sequence shown here is derived from an EMBL/GenBank/DDBJ whole genome shotgun (WGS) entry which is preliminary data.</text>
</comment>
<dbReference type="Proteomes" id="UP001283361">
    <property type="component" value="Unassembled WGS sequence"/>
</dbReference>
<keyword evidence="2" id="KW-1185">Reference proteome</keyword>
<sequence>MNHPSLSSTTAQRTGCPLRVSSAERPGLYQWSRLQPVEARGTSFRPSRTKQQIRPFSQKLRCPSESVVPSPGRGARGSCLGGQEVVYDRRDVKVQTWQTGTCLLLALRSTCQTVLWLLNPRQTTQEASSIL</sequence>
<evidence type="ECO:0000313" key="2">
    <source>
        <dbReference type="Proteomes" id="UP001283361"/>
    </source>
</evidence>
<evidence type="ECO:0000313" key="1">
    <source>
        <dbReference type="EMBL" id="KAK3785687.1"/>
    </source>
</evidence>
<dbReference type="EMBL" id="JAWDGP010002080">
    <property type="protein sequence ID" value="KAK3785687.1"/>
    <property type="molecule type" value="Genomic_DNA"/>
</dbReference>
<accession>A0AAE1DWW2</accession>
<protein>
    <submittedName>
        <fullName evidence="1">Uncharacterized protein</fullName>
    </submittedName>
</protein>
<name>A0AAE1DWW2_9GAST</name>